<keyword evidence="3" id="KW-1185">Reference proteome</keyword>
<gene>
    <name evidence="2" type="ORF">F8M41_005443</name>
</gene>
<dbReference type="EMBL" id="WTPW01001512">
    <property type="protein sequence ID" value="KAF0431148.1"/>
    <property type="molecule type" value="Genomic_DNA"/>
</dbReference>
<dbReference type="OrthoDB" id="2429120at2759"/>
<sequence>MQVTLSNNNPAPTDRRKQDDFSYDKTFEHSEYKIALELLSVHDVYAKQCLENFANERSSDAVYKFWMSFNEEIINSKIKDKENQYDLTVISNVNKQMGAYVETTTSRFTKRLLECAKETPISPKRVAKEMEDVPNNPFIVSETTQEINLNDHTISGFPVKSNSDESYNLNEHVISGFPVDNNSDESYNPSSDDLDDDTFVEPDDNNFNGIRRRSQYNYDWFTGPGIWFINTLDVSSLLLKYRDMSVQRVSENKAVEVSEILSLNHIFLFEQNVKVDFPQ</sequence>
<name>A0A8H3XB53_GIGMA</name>
<protein>
    <submittedName>
        <fullName evidence="2">Uncharacterized protein</fullName>
    </submittedName>
</protein>
<comment type="caution">
    <text evidence="2">The sequence shown here is derived from an EMBL/GenBank/DDBJ whole genome shotgun (WGS) entry which is preliminary data.</text>
</comment>
<proteinExistence type="predicted"/>
<feature type="compositionally biased region" description="Polar residues" evidence="1">
    <location>
        <begin position="1"/>
        <end position="11"/>
    </location>
</feature>
<evidence type="ECO:0000256" key="1">
    <source>
        <dbReference type="SAM" id="MobiDB-lite"/>
    </source>
</evidence>
<accession>A0A8H3XB53</accession>
<reference evidence="2 3" key="1">
    <citation type="journal article" date="2019" name="Environ. Microbiol.">
        <title>At the nexus of three kingdoms: the genome of the mycorrhizal fungus Gigaspora margarita provides insights into plant, endobacterial and fungal interactions.</title>
        <authorList>
            <person name="Venice F."/>
            <person name="Ghignone S."/>
            <person name="Salvioli di Fossalunga A."/>
            <person name="Amselem J."/>
            <person name="Novero M."/>
            <person name="Xianan X."/>
            <person name="Sedzielewska Toro K."/>
            <person name="Morin E."/>
            <person name="Lipzen A."/>
            <person name="Grigoriev I.V."/>
            <person name="Henrissat B."/>
            <person name="Martin F.M."/>
            <person name="Bonfante P."/>
        </authorList>
    </citation>
    <scope>NUCLEOTIDE SEQUENCE [LARGE SCALE GENOMIC DNA]</scope>
    <source>
        <strain evidence="2 3">BEG34</strain>
    </source>
</reference>
<dbReference type="Proteomes" id="UP000439903">
    <property type="component" value="Unassembled WGS sequence"/>
</dbReference>
<organism evidence="2 3">
    <name type="scientific">Gigaspora margarita</name>
    <dbReference type="NCBI Taxonomy" id="4874"/>
    <lineage>
        <taxon>Eukaryota</taxon>
        <taxon>Fungi</taxon>
        <taxon>Fungi incertae sedis</taxon>
        <taxon>Mucoromycota</taxon>
        <taxon>Glomeromycotina</taxon>
        <taxon>Glomeromycetes</taxon>
        <taxon>Diversisporales</taxon>
        <taxon>Gigasporaceae</taxon>
        <taxon>Gigaspora</taxon>
    </lineage>
</organism>
<feature type="region of interest" description="Disordered" evidence="1">
    <location>
        <begin position="1"/>
        <end position="20"/>
    </location>
</feature>
<dbReference type="AlphaFoldDB" id="A0A8H3XB53"/>
<evidence type="ECO:0000313" key="3">
    <source>
        <dbReference type="Proteomes" id="UP000439903"/>
    </source>
</evidence>
<evidence type="ECO:0000313" key="2">
    <source>
        <dbReference type="EMBL" id="KAF0431148.1"/>
    </source>
</evidence>